<dbReference type="InterPro" id="IPR000551">
    <property type="entry name" value="MerR-type_HTH_dom"/>
</dbReference>
<evidence type="ECO:0000256" key="3">
    <source>
        <dbReference type="ARBA" id="ARBA00022914"/>
    </source>
</evidence>
<dbReference type="PROSITE" id="PS50937">
    <property type="entry name" value="HTH_MERR_2"/>
    <property type="match status" value="1"/>
</dbReference>
<accession>A0A3B0RN37</accession>
<dbReference type="Gene3D" id="1.10.1660.10">
    <property type="match status" value="1"/>
</dbReference>
<dbReference type="AlphaFoldDB" id="A0A3B0RN37"/>
<gene>
    <name evidence="9" type="ORF">MNBD_DELTA01-12</name>
</gene>
<dbReference type="EMBL" id="UOEA01000078">
    <property type="protein sequence ID" value="VAV84985.1"/>
    <property type="molecule type" value="Genomic_DNA"/>
</dbReference>
<dbReference type="PRINTS" id="PR00040">
    <property type="entry name" value="HTHMERR"/>
</dbReference>
<evidence type="ECO:0000256" key="2">
    <source>
        <dbReference type="ARBA" id="ARBA00022466"/>
    </source>
</evidence>
<keyword evidence="6" id="KW-0804">Transcription</keyword>
<dbReference type="InterPro" id="IPR009061">
    <property type="entry name" value="DNA-bd_dom_put_sf"/>
</dbReference>
<dbReference type="GO" id="GO:0003677">
    <property type="term" value="F:DNA binding"/>
    <property type="evidence" value="ECO:0007669"/>
    <property type="project" value="UniProtKB-KW"/>
</dbReference>
<dbReference type="PANTHER" id="PTHR30204">
    <property type="entry name" value="REDOX-CYCLING DRUG-SENSING TRANSCRIPTIONAL ACTIVATOR SOXR"/>
    <property type="match status" value="1"/>
</dbReference>
<dbReference type="CDD" id="cd04783">
    <property type="entry name" value="HTH_MerR1"/>
    <property type="match status" value="1"/>
</dbReference>
<dbReference type="GO" id="GO:0046689">
    <property type="term" value="P:response to mercury ion"/>
    <property type="evidence" value="ECO:0007669"/>
    <property type="project" value="UniProtKB-KW"/>
</dbReference>
<dbReference type="SUPFAM" id="SSF46955">
    <property type="entry name" value="Putative DNA-binding domain"/>
    <property type="match status" value="1"/>
</dbReference>
<evidence type="ECO:0000256" key="6">
    <source>
        <dbReference type="ARBA" id="ARBA00023163"/>
    </source>
</evidence>
<name>A0A3B0RN37_9ZZZZ</name>
<keyword evidence="5" id="KW-0238">DNA-binding</keyword>
<evidence type="ECO:0000259" key="8">
    <source>
        <dbReference type="PROSITE" id="PS50937"/>
    </source>
</evidence>
<evidence type="ECO:0000256" key="1">
    <source>
        <dbReference type="ARBA" id="ARBA00017146"/>
    </source>
</evidence>
<comment type="function">
    <text evidence="7">Mediates the mercuric-dependent induction of mercury resistance operon. In the absence of mercury MerR represses transcription by binding tightly to the mer operator region; when mercury is present the dimeric complex binds a single ion and becomes a potent transcriptional activator, while remaining bound to the mer site.</text>
</comment>
<evidence type="ECO:0000256" key="5">
    <source>
        <dbReference type="ARBA" id="ARBA00023125"/>
    </source>
</evidence>
<dbReference type="GO" id="GO:0003700">
    <property type="term" value="F:DNA-binding transcription factor activity"/>
    <property type="evidence" value="ECO:0007669"/>
    <property type="project" value="InterPro"/>
</dbReference>
<dbReference type="InterPro" id="IPR047057">
    <property type="entry name" value="MerR_fam"/>
</dbReference>
<evidence type="ECO:0000256" key="4">
    <source>
        <dbReference type="ARBA" id="ARBA00023015"/>
    </source>
</evidence>
<keyword evidence="3" id="KW-0476">Mercury</keyword>
<feature type="domain" description="HTH merR-type" evidence="8">
    <location>
        <begin position="3"/>
        <end position="72"/>
    </location>
</feature>
<keyword evidence="2" id="KW-0475">Mercuric resistance</keyword>
<dbReference type="Pfam" id="PF13411">
    <property type="entry name" value="MerR_1"/>
    <property type="match status" value="1"/>
</dbReference>
<evidence type="ECO:0000256" key="7">
    <source>
        <dbReference type="ARBA" id="ARBA00024874"/>
    </source>
</evidence>
<dbReference type="SMART" id="SM00422">
    <property type="entry name" value="HTH_MERR"/>
    <property type="match status" value="1"/>
</dbReference>
<reference evidence="9" key="1">
    <citation type="submission" date="2018-06" db="EMBL/GenBank/DDBJ databases">
        <authorList>
            <person name="Zhirakovskaya E."/>
        </authorList>
    </citation>
    <scope>NUCLEOTIDE SEQUENCE</scope>
</reference>
<dbReference type="PANTHER" id="PTHR30204:SF94">
    <property type="entry name" value="HEAVY METAL-DEPENDENT TRANSCRIPTIONAL REGULATOR HI_0293-RELATED"/>
    <property type="match status" value="1"/>
</dbReference>
<organism evidence="9">
    <name type="scientific">hydrothermal vent metagenome</name>
    <dbReference type="NCBI Taxonomy" id="652676"/>
    <lineage>
        <taxon>unclassified sequences</taxon>
        <taxon>metagenomes</taxon>
        <taxon>ecological metagenomes</taxon>
    </lineage>
</organism>
<sequence>MGSITIGKVARLAGVGVETVRFYEREGLIDEPPRMDSGYRQYPADTVRRLRFIRRAKELGFTLKEIKELLALRIDPETTCKDIRLRAEVKIGDIEGKILSLQRMKDALKKLTVACSGRGPVSECPILEAMEDDEP</sequence>
<proteinExistence type="predicted"/>
<dbReference type="GO" id="GO:0045340">
    <property type="term" value="F:mercury ion binding"/>
    <property type="evidence" value="ECO:0007669"/>
    <property type="project" value="InterPro"/>
</dbReference>
<protein>
    <recommendedName>
        <fullName evidence="1">Mercuric resistance operon regulatory protein</fullName>
    </recommendedName>
</protein>
<dbReference type="InterPro" id="IPR011794">
    <property type="entry name" value="MerR"/>
</dbReference>
<evidence type="ECO:0000313" key="9">
    <source>
        <dbReference type="EMBL" id="VAV84985.1"/>
    </source>
</evidence>
<keyword evidence="4" id="KW-0805">Transcription regulation</keyword>